<evidence type="ECO:0000313" key="2">
    <source>
        <dbReference type="Proteomes" id="UP001174909"/>
    </source>
</evidence>
<dbReference type="AlphaFoldDB" id="A0AA35WF73"/>
<dbReference type="SUPFAM" id="SSF51161">
    <property type="entry name" value="Trimeric LpxA-like enzymes"/>
    <property type="match status" value="1"/>
</dbReference>
<protein>
    <submittedName>
        <fullName evidence="1">Uncharacterized protein PA3753</fullName>
    </submittedName>
</protein>
<keyword evidence="2" id="KW-1185">Reference proteome</keyword>
<dbReference type="PANTHER" id="PTHR13061:SF29">
    <property type="entry name" value="GAMMA CARBONIC ANHYDRASE-LIKE 1, MITOCHONDRIAL-RELATED"/>
    <property type="match status" value="1"/>
</dbReference>
<dbReference type="Proteomes" id="UP001174909">
    <property type="component" value="Unassembled WGS sequence"/>
</dbReference>
<dbReference type="InterPro" id="IPR001451">
    <property type="entry name" value="Hexapep"/>
</dbReference>
<sequence length="206" mass="22045">MRCPDSVKAVRTNTVHCAGYNCPNPIAIRRNPLIRSIDGKTPQIHPSVFVSETAYIVGDVIIGEGTSIWPGAVIRADYGQIVIGKNCSIQDNCVLHTDDYLELGDNVLMTHGAVIHGGIVGNNVMIGVNAVCLEDCKVGDYVLIGAGAIVTGTPIPSESLVIGVPGRIRELPEVHRKRLENPTARYQENGRRFIAAGLGLQIPASE</sequence>
<name>A0AA35WF73_GEOBA</name>
<dbReference type="EMBL" id="CASHTH010001687">
    <property type="protein sequence ID" value="CAI8018204.1"/>
    <property type="molecule type" value="Genomic_DNA"/>
</dbReference>
<reference evidence="1" key="1">
    <citation type="submission" date="2023-03" db="EMBL/GenBank/DDBJ databases">
        <authorList>
            <person name="Steffen K."/>
            <person name="Cardenas P."/>
        </authorList>
    </citation>
    <scope>NUCLEOTIDE SEQUENCE</scope>
</reference>
<evidence type="ECO:0000313" key="1">
    <source>
        <dbReference type="EMBL" id="CAI8018204.1"/>
    </source>
</evidence>
<dbReference type="InterPro" id="IPR050484">
    <property type="entry name" value="Transf_Hexapept/Carb_Anhydrase"/>
</dbReference>
<accession>A0AA35WF73</accession>
<gene>
    <name evidence="1" type="ORF">GBAR_LOCUS11015</name>
</gene>
<dbReference type="InterPro" id="IPR047324">
    <property type="entry name" value="LbH_gamma_CA-like"/>
</dbReference>
<comment type="caution">
    <text evidence="1">The sequence shown here is derived from an EMBL/GenBank/DDBJ whole genome shotgun (WGS) entry which is preliminary data.</text>
</comment>
<dbReference type="Pfam" id="PF00132">
    <property type="entry name" value="Hexapep"/>
    <property type="match status" value="2"/>
</dbReference>
<proteinExistence type="predicted"/>
<dbReference type="InterPro" id="IPR011004">
    <property type="entry name" value="Trimer_LpxA-like_sf"/>
</dbReference>
<dbReference type="PANTHER" id="PTHR13061">
    <property type="entry name" value="DYNACTIN SUBUNIT P25"/>
    <property type="match status" value="1"/>
</dbReference>
<dbReference type="Gene3D" id="2.160.10.10">
    <property type="entry name" value="Hexapeptide repeat proteins"/>
    <property type="match status" value="1"/>
</dbReference>
<dbReference type="CDD" id="cd04645">
    <property type="entry name" value="LbH_gamma_CA_like"/>
    <property type="match status" value="1"/>
</dbReference>
<organism evidence="1 2">
    <name type="scientific">Geodia barretti</name>
    <name type="common">Barrett's horny sponge</name>
    <dbReference type="NCBI Taxonomy" id="519541"/>
    <lineage>
        <taxon>Eukaryota</taxon>
        <taxon>Metazoa</taxon>
        <taxon>Porifera</taxon>
        <taxon>Demospongiae</taxon>
        <taxon>Heteroscleromorpha</taxon>
        <taxon>Tetractinellida</taxon>
        <taxon>Astrophorina</taxon>
        <taxon>Geodiidae</taxon>
        <taxon>Geodia</taxon>
    </lineage>
</organism>